<feature type="compositionally biased region" description="Basic and acidic residues" evidence="10">
    <location>
        <begin position="1812"/>
        <end position="1833"/>
    </location>
</feature>
<feature type="compositionally biased region" description="Polar residues" evidence="10">
    <location>
        <begin position="362"/>
        <end position="372"/>
    </location>
</feature>
<comment type="subcellular location">
    <subcellularLocation>
        <location evidence="1">Nucleus</location>
    </subcellularLocation>
</comment>
<dbReference type="GO" id="GO:0008270">
    <property type="term" value="F:zinc ion binding"/>
    <property type="evidence" value="ECO:0007669"/>
    <property type="project" value="UniProtKB-KW"/>
</dbReference>
<feature type="compositionally biased region" description="Basic and acidic residues" evidence="10">
    <location>
        <begin position="1866"/>
        <end position="1875"/>
    </location>
</feature>
<dbReference type="Pfam" id="PF13912">
    <property type="entry name" value="zf-C2H2_6"/>
    <property type="match status" value="1"/>
</dbReference>
<feature type="domain" description="C2H2-type" evidence="11">
    <location>
        <begin position="660"/>
        <end position="688"/>
    </location>
</feature>
<feature type="region of interest" description="Disordered" evidence="10">
    <location>
        <begin position="1966"/>
        <end position="2061"/>
    </location>
</feature>
<dbReference type="Gene3D" id="2.170.270.10">
    <property type="entry name" value="SET domain"/>
    <property type="match status" value="1"/>
</dbReference>
<feature type="compositionally biased region" description="Basic and acidic residues" evidence="10">
    <location>
        <begin position="1386"/>
        <end position="1417"/>
    </location>
</feature>
<keyword evidence="3" id="KW-0677">Repeat</keyword>
<feature type="compositionally biased region" description="Polar residues" evidence="10">
    <location>
        <begin position="1689"/>
        <end position="1715"/>
    </location>
</feature>
<dbReference type="EnsemblMetazoa" id="G23735.2">
    <property type="protein sequence ID" value="G23735.2:cds"/>
    <property type="gene ID" value="G23735"/>
</dbReference>
<keyword evidence="2" id="KW-0479">Metal-binding</keyword>
<keyword evidence="14" id="KW-1185">Reference proteome</keyword>
<feature type="region of interest" description="Disordered" evidence="10">
    <location>
        <begin position="476"/>
        <end position="496"/>
    </location>
</feature>
<feature type="compositionally biased region" description="Basic and acidic residues" evidence="10">
    <location>
        <begin position="1074"/>
        <end position="1095"/>
    </location>
</feature>
<organism evidence="13 14">
    <name type="scientific">Magallana gigas</name>
    <name type="common">Pacific oyster</name>
    <name type="synonym">Crassostrea gigas</name>
    <dbReference type="NCBI Taxonomy" id="29159"/>
    <lineage>
        <taxon>Eukaryota</taxon>
        <taxon>Metazoa</taxon>
        <taxon>Spiralia</taxon>
        <taxon>Lophotrochozoa</taxon>
        <taxon>Mollusca</taxon>
        <taxon>Bivalvia</taxon>
        <taxon>Autobranchia</taxon>
        <taxon>Pteriomorphia</taxon>
        <taxon>Ostreida</taxon>
        <taxon>Ostreoidea</taxon>
        <taxon>Ostreidae</taxon>
        <taxon>Magallana</taxon>
    </lineage>
</organism>
<feature type="compositionally biased region" description="Acidic residues" evidence="10">
    <location>
        <begin position="1672"/>
        <end position="1688"/>
    </location>
</feature>
<evidence type="ECO:0000256" key="3">
    <source>
        <dbReference type="ARBA" id="ARBA00022737"/>
    </source>
</evidence>
<feature type="compositionally biased region" description="Polar residues" evidence="10">
    <location>
        <begin position="952"/>
        <end position="962"/>
    </location>
</feature>
<evidence type="ECO:0000256" key="6">
    <source>
        <dbReference type="ARBA" id="ARBA00023015"/>
    </source>
</evidence>
<dbReference type="Pfam" id="PF21549">
    <property type="entry name" value="PRDM2_PR"/>
    <property type="match status" value="1"/>
</dbReference>
<dbReference type="GO" id="GO:0005634">
    <property type="term" value="C:nucleus"/>
    <property type="evidence" value="ECO:0007669"/>
    <property type="project" value="UniProtKB-SubCell"/>
</dbReference>
<feature type="region of interest" description="Disordered" evidence="10">
    <location>
        <begin position="1074"/>
        <end position="1111"/>
    </location>
</feature>
<feature type="compositionally biased region" description="Basic and acidic residues" evidence="10">
    <location>
        <begin position="942"/>
        <end position="951"/>
    </location>
</feature>
<dbReference type="SUPFAM" id="SSF57667">
    <property type="entry name" value="beta-beta-alpha zinc fingers"/>
    <property type="match status" value="3"/>
</dbReference>
<feature type="region of interest" description="Disordered" evidence="10">
    <location>
        <begin position="1340"/>
        <end position="1486"/>
    </location>
</feature>
<evidence type="ECO:0000256" key="7">
    <source>
        <dbReference type="ARBA" id="ARBA00023163"/>
    </source>
</evidence>
<dbReference type="InterPro" id="IPR001214">
    <property type="entry name" value="SET_dom"/>
</dbReference>
<feature type="domain" description="C2H2-type" evidence="11">
    <location>
        <begin position="452"/>
        <end position="479"/>
    </location>
</feature>
<feature type="compositionally biased region" description="Basic and acidic residues" evidence="10">
    <location>
        <begin position="914"/>
        <end position="931"/>
    </location>
</feature>
<evidence type="ECO:0000256" key="8">
    <source>
        <dbReference type="ARBA" id="ARBA00023242"/>
    </source>
</evidence>
<dbReference type="SMART" id="SM00355">
    <property type="entry name" value="ZnF_C2H2"/>
    <property type="match status" value="11"/>
</dbReference>
<dbReference type="PROSITE" id="PS50280">
    <property type="entry name" value="SET"/>
    <property type="match status" value="1"/>
</dbReference>
<feature type="region of interest" description="Disordered" evidence="10">
    <location>
        <begin position="1611"/>
        <end position="1944"/>
    </location>
</feature>
<feature type="region of interest" description="Disordered" evidence="10">
    <location>
        <begin position="882"/>
        <end position="1059"/>
    </location>
</feature>
<feature type="domain" description="C2H2-type" evidence="11">
    <location>
        <begin position="534"/>
        <end position="561"/>
    </location>
</feature>
<protein>
    <submittedName>
        <fullName evidence="13">Uncharacterized protein</fullName>
    </submittedName>
</protein>
<dbReference type="GO" id="GO:1990837">
    <property type="term" value="F:sequence-specific double-stranded DNA binding"/>
    <property type="evidence" value="ECO:0007669"/>
    <property type="project" value="UniProtKB-ARBA"/>
</dbReference>
<feature type="compositionally biased region" description="Basic and acidic residues" evidence="10">
    <location>
        <begin position="1340"/>
        <end position="1356"/>
    </location>
</feature>
<feature type="compositionally biased region" description="Polar residues" evidence="10">
    <location>
        <begin position="1982"/>
        <end position="1992"/>
    </location>
</feature>
<feature type="region of interest" description="Disordered" evidence="10">
    <location>
        <begin position="137"/>
        <end position="186"/>
    </location>
</feature>
<feature type="compositionally biased region" description="Low complexity" evidence="10">
    <location>
        <begin position="1096"/>
        <end position="1105"/>
    </location>
</feature>
<feature type="compositionally biased region" description="Basic and acidic residues" evidence="10">
    <location>
        <begin position="1022"/>
        <end position="1051"/>
    </location>
</feature>
<feature type="compositionally biased region" description="Polar residues" evidence="10">
    <location>
        <begin position="851"/>
        <end position="865"/>
    </location>
</feature>
<feature type="domain" description="C2H2-type" evidence="11">
    <location>
        <begin position="295"/>
        <end position="318"/>
    </location>
</feature>
<feature type="domain" description="SET" evidence="12">
    <location>
        <begin position="14"/>
        <end position="131"/>
    </location>
</feature>
<dbReference type="Gene3D" id="3.30.160.60">
    <property type="entry name" value="Classic Zinc Finger"/>
    <property type="match status" value="4"/>
</dbReference>
<dbReference type="InterPro" id="IPR050331">
    <property type="entry name" value="Zinc_finger"/>
</dbReference>
<feature type="compositionally biased region" description="Basic and acidic residues" evidence="10">
    <location>
        <begin position="1768"/>
        <end position="1783"/>
    </location>
</feature>
<feature type="compositionally biased region" description="Basic and acidic residues" evidence="10">
    <location>
        <begin position="1364"/>
        <end position="1379"/>
    </location>
</feature>
<name>A0A8W8KII1_MAGGI</name>
<evidence type="ECO:0000259" key="12">
    <source>
        <dbReference type="PROSITE" id="PS50280"/>
    </source>
</evidence>
<evidence type="ECO:0000256" key="5">
    <source>
        <dbReference type="ARBA" id="ARBA00022833"/>
    </source>
</evidence>
<dbReference type="Proteomes" id="UP000005408">
    <property type="component" value="Unassembled WGS sequence"/>
</dbReference>
<keyword evidence="8" id="KW-0539">Nucleus</keyword>
<evidence type="ECO:0000313" key="14">
    <source>
        <dbReference type="Proteomes" id="UP000005408"/>
    </source>
</evidence>
<evidence type="ECO:0000313" key="13">
    <source>
        <dbReference type="EnsemblMetazoa" id="G23735.2:cds"/>
    </source>
</evidence>
<dbReference type="InterPro" id="IPR036236">
    <property type="entry name" value="Znf_C2H2_sf"/>
</dbReference>
<dbReference type="InterPro" id="IPR046341">
    <property type="entry name" value="SET_dom_sf"/>
</dbReference>
<feature type="domain" description="C2H2-type" evidence="11">
    <location>
        <begin position="506"/>
        <end position="533"/>
    </location>
</feature>
<sequence length="2086" mass="235009">MVYGNIPDHIKAPEGIELKPSKVDRRITGAWCTADVKQGSLFGPFKGEIVKENERKKIDFRYAWEVYDLETSELIHIINATDPINGDWTRYVNCARYLEEQNLVSVQEGTQVFYKAIRDIPSGEELLTWFERSKIKRNGSGDKNEEKPIKGKGTPSPKKKKTKRSRSDSSLGLGENVTIGEKRQRKKKKMFGEVEEVSLAELIPKKRTKRSVDSKESSTDDPSTEAITTQIFNSLDVDTIKVYSNSMSHTGSLFLEDKRKMKEIEEDWRYPPRWREYQFGFLNRITISVNNRRMYKCNICGGLYRHKFSLKRHYLRNHINCQYLSKAAVTNCMISVSTQYLSMVEENGEEMVNRIQSLIFNSTNDSDTNPNYKSDDANNDTNEDEGLNDTASNAEETLEESASDINPDEKYSETGLFPGLYRCNACNRLYDKAPELADHLKEHSEVPDSKTFACGLCNMTFKFKMNLVRHQLVHEGKTSGSGSLGTSKEKVKIEPVNDSGDPNRPFMCSQCPMKFKYATNLDKHEIVHSDDRPCKCTVCDKSFPSMTNLKKHMNIHTGCKVPCRYCEAVFSHVGALRKHIRLLHPTIHRERLLKLLERQGKLGTKAHKYLDNSYENENSKSSEHGSTYTSSNEGEKEIKPKKEKRTKTRIEDGIDSRFKFSCTICKKRFTEYVNMCRHRRMAHETPDDENNSNANSEGSSESANIVVENPEAIAAFFANVAYNIAENLTCYLDGGQEAIEAYSKREDEEVDVENTDEDKKVEEPHNIALHQYNFPHSYNPRLLQENFEYCPLDPSELMKKYEKEVPSYFDVNIDENSLDDRGPALCTRRRNSKDSKDDSRDSIWGNRFDGSFTNSPAKSERSQSPMLKIASVYSGKEAAMLIPGTPKKGAPTEEGGKDSKVITIDPLVTQNSSAEKENESEKGSNKDEEQKSVVVTQGESNTENKVEKNGADNKQTSELSQKQTDEETSTTKNAENKSDESEEESKTTESSESKVTPEKMESQDLGNGNSSPGDINGNRKQVKVDSQESDKQGHSENPEPEPKEKEESEHTPRKHIFKIMEYSKLKKGGLTVIRHGELDEGKNKSAEVKKDKTVESKTSVSSDSSNTVPCDKAALNSENKLQINDMSSDDSNSGILLVDLFTDSDSEQANKDHELMLQGLDLARGAKDKMEKKARSSSVGNSPQRSPLYNYETIMFGKLGDTAYVCSVCKRHYPDFDRLIRHQWKKHPSIYCDFMEVEQGHEIESLYYSKPCHRGLLGSSGKALERAINKPSYTCTRCRGSFKSVDRLRVHIINCATPQPSPKKKKSYYKRKTPIKTENGEIESPSKLASQVNLKELNSRMKEFSSKPDKKADSVVRENSLMEQEEKFSAGGKVNERPKTPTQKVVTEKRVSTENTPEKTEAKAEEKDDTKQSEQKTTKSPSSKAGSKRIMVEKKIPTPVKENRLSGGKSKETAGKKPVQRKSPVKLKSEQSKAGKMADSAQQKRMRRGRDIVIYNPRNHIRRRELSEVLDKQQCKGCGVKFKTISLLERHVKKCDEKDKFKDIKMIKSNVNEEFHQKQRHVCFYCNKGFIYPKSLMNHFKAFCVVKKERESNGGLSEEDKSTEATMMKRLIQQEEDRKVTNEEFDDTDRKKGGWPRGKKRKHRRKNHSWTIIKQRKSSSNGQDMLSSVGDFIEEQEEKGNSENEEDQQPVSEQPSNSDGNTKQSMTEKPQNMPRTPQKLGIKKESVTPQAGDLVEELNSEPKGKKGKVQTGRTDITMSGAAPRGKRKTEVLTKPEVGTEDKTSVTSSPGEVKNDDTPLPRKRGRKKNVKNGSEDSPKSMEEEVNAKKSKVDDVPTASSVALTREAKTKKARGDNSAKDNAQVTEGKAKKAKDDTPQDEEGSSKETLQNQSGKTKKGKLLFTNPDMKFVTMKNIVKKSGSGGSPVKTAEREADEESEKATPSKLTFHIYDSNSFKKRKTVAAAGPGVEKKFHIMQPGDFAGKNSNEGENNSKVGEKGRKSGDGKKVAQGGRVSEMKGRQEKGQVANNGGQVELEPQGDVGEGLAKKSTGSNKIKGIVNKKPDTLQFHQVDMAAMKNKKGSQRLKKK</sequence>
<dbReference type="SUPFAM" id="SSF82199">
    <property type="entry name" value="SET domain"/>
    <property type="match status" value="1"/>
</dbReference>
<feature type="compositionally biased region" description="Basic and acidic residues" evidence="10">
    <location>
        <begin position="1993"/>
        <end position="2005"/>
    </location>
</feature>
<keyword evidence="7" id="KW-0804">Transcription</keyword>
<dbReference type="InterPro" id="IPR013087">
    <property type="entry name" value="Znf_C2H2_type"/>
</dbReference>
<accession>A0A8W8KII1</accession>
<feature type="region of interest" description="Disordered" evidence="10">
    <location>
        <begin position="610"/>
        <end position="648"/>
    </location>
</feature>
<feature type="compositionally biased region" description="Basic and acidic residues" evidence="10">
    <location>
        <begin position="1844"/>
        <end position="1857"/>
    </location>
</feature>
<feature type="compositionally biased region" description="Basic and acidic residues" evidence="10">
    <location>
        <begin position="974"/>
        <end position="1002"/>
    </location>
</feature>
<feature type="compositionally biased region" description="Basic residues" evidence="10">
    <location>
        <begin position="1633"/>
        <end position="1648"/>
    </location>
</feature>
<feature type="compositionally biased region" description="Polar residues" evidence="10">
    <location>
        <begin position="1004"/>
        <end position="1013"/>
    </location>
</feature>
<evidence type="ECO:0000256" key="10">
    <source>
        <dbReference type="SAM" id="MobiDB-lite"/>
    </source>
</evidence>
<feature type="compositionally biased region" description="Basic and acidic residues" evidence="10">
    <location>
        <begin position="1430"/>
        <end position="1455"/>
    </location>
</feature>
<dbReference type="PROSITE" id="PS00028">
    <property type="entry name" value="ZINC_FINGER_C2H2_1"/>
    <property type="match status" value="8"/>
</dbReference>
<feature type="compositionally biased region" description="Basic and acidic residues" evidence="10">
    <location>
        <begin position="890"/>
        <end position="900"/>
    </location>
</feature>
<evidence type="ECO:0000256" key="2">
    <source>
        <dbReference type="ARBA" id="ARBA00022723"/>
    </source>
</evidence>
<evidence type="ECO:0000259" key="11">
    <source>
        <dbReference type="PROSITE" id="PS50157"/>
    </source>
</evidence>
<feature type="compositionally biased region" description="Basic and acidic residues" evidence="10">
    <location>
        <begin position="139"/>
        <end position="149"/>
    </location>
</feature>
<feature type="compositionally biased region" description="Basic and acidic residues" evidence="10">
    <location>
        <begin position="832"/>
        <end position="841"/>
    </location>
</feature>
<feature type="region of interest" description="Disordered" evidence="10">
    <location>
        <begin position="683"/>
        <end position="702"/>
    </location>
</feature>
<keyword evidence="4 9" id="KW-0863">Zinc-finger</keyword>
<dbReference type="PANTHER" id="PTHR16515">
    <property type="entry name" value="PR DOMAIN ZINC FINGER PROTEIN"/>
    <property type="match status" value="1"/>
</dbReference>
<reference evidence="13" key="1">
    <citation type="submission" date="2022-08" db="UniProtKB">
        <authorList>
            <consortium name="EnsemblMetazoa"/>
        </authorList>
    </citation>
    <scope>IDENTIFICATION</scope>
    <source>
        <strain evidence="13">05x7-T-G4-1.051#20</strain>
    </source>
</reference>
<feature type="compositionally biased region" description="Acidic residues" evidence="10">
    <location>
        <begin position="377"/>
        <end position="387"/>
    </location>
</feature>
<dbReference type="PROSITE" id="PS50157">
    <property type="entry name" value="ZINC_FINGER_C2H2_2"/>
    <property type="match status" value="7"/>
</dbReference>
<dbReference type="Pfam" id="PF00096">
    <property type="entry name" value="zf-C2H2"/>
    <property type="match status" value="2"/>
</dbReference>
<keyword evidence="6" id="KW-0805">Transcription regulation</keyword>
<dbReference type="OMA" id="NCARYLE"/>
<dbReference type="GO" id="GO:0010468">
    <property type="term" value="P:regulation of gene expression"/>
    <property type="evidence" value="ECO:0007669"/>
    <property type="project" value="TreeGrafter"/>
</dbReference>
<feature type="domain" description="C2H2-type" evidence="11">
    <location>
        <begin position="421"/>
        <end position="444"/>
    </location>
</feature>
<feature type="region of interest" description="Disordered" evidence="10">
    <location>
        <begin position="362"/>
        <end position="409"/>
    </location>
</feature>
<evidence type="ECO:0000256" key="4">
    <source>
        <dbReference type="ARBA" id="ARBA00022771"/>
    </source>
</evidence>
<dbReference type="OrthoDB" id="6414306at2759"/>
<feature type="compositionally biased region" description="Basic and acidic residues" evidence="10">
    <location>
        <begin position="1612"/>
        <end position="1632"/>
    </location>
</feature>
<feature type="compositionally biased region" description="Low complexity" evidence="10">
    <location>
        <begin position="691"/>
        <end position="702"/>
    </location>
</feature>
<evidence type="ECO:0000256" key="9">
    <source>
        <dbReference type="PROSITE-ProRule" id="PRU00042"/>
    </source>
</evidence>
<dbReference type="PANTHER" id="PTHR16515:SF49">
    <property type="entry name" value="GASTRULA ZINC FINGER PROTEIN XLCGF49.1-LIKE-RELATED"/>
    <property type="match status" value="1"/>
</dbReference>
<dbReference type="FunFam" id="3.30.160.60:FF:000303">
    <property type="entry name" value="Zinc finger protein 41"/>
    <property type="match status" value="1"/>
</dbReference>
<proteinExistence type="predicted"/>
<feature type="region of interest" description="Disordered" evidence="10">
    <location>
        <begin position="820"/>
        <end position="866"/>
    </location>
</feature>
<feature type="domain" description="C2H2-type" evidence="11">
    <location>
        <begin position="561"/>
        <end position="584"/>
    </location>
</feature>
<feature type="compositionally biased region" description="Basic residues" evidence="10">
    <location>
        <begin position="1800"/>
        <end position="1809"/>
    </location>
</feature>
<evidence type="ECO:0000256" key="1">
    <source>
        <dbReference type="ARBA" id="ARBA00004123"/>
    </source>
</evidence>
<keyword evidence="5" id="KW-0862">Zinc</keyword>